<comment type="similarity">
    <text evidence="11 12">Belongs to the TonB-dependent receptor family.</text>
</comment>
<dbReference type="Pfam" id="PF07715">
    <property type="entry name" value="Plug"/>
    <property type="match status" value="1"/>
</dbReference>
<evidence type="ECO:0000256" key="1">
    <source>
        <dbReference type="ARBA" id="ARBA00004571"/>
    </source>
</evidence>
<evidence type="ECO:0000256" key="7">
    <source>
        <dbReference type="ARBA" id="ARBA00023136"/>
    </source>
</evidence>
<dbReference type="EMBL" id="CP011125">
    <property type="protein sequence ID" value="AKF03297.1"/>
    <property type="molecule type" value="Genomic_DNA"/>
</dbReference>
<evidence type="ECO:0000256" key="11">
    <source>
        <dbReference type="PROSITE-ProRule" id="PRU01360"/>
    </source>
</evidence>
<dbReference type="GO" id="GO:0015344">
    <property type="term" value="F:siderophore uptake transmembrane transporter activity"/>
    <property type="evidence" value="ECO:0007669"/>
    <property type="project" value="TreeGrafter"/>
</dbReference>
<dbReference type="InterPro" id="IPR011990">
    <property type="entry name" value="TPR-like_helical_dom_sf"/>
</dbReference>
<dbReference type="Pfam" id="PF00593">
    <property type="entry name" value="TonB_dep_Rec_b-barrel"/>
    <property type="match status" value="1"/>
</dbReference>
<dbReference type="KEGG" id="samy:DB32_000446"/>
<dbReference type="PROSITE" id="PS50293">
    <property type="entry name" value="TPR_REGION"/>
    <property type="match status" value="1"/>
</dbReference>
<dbReference type="PANTHER" id="PTHR30069:SF29">
    <property type="entry name" value="HEMOGLOBIN AND HEMOGLOBIN-HAPTOGLOBIN-BINDING PROTEIN 1-RELATED"/>
    <property type="match status" value="1"/>
</dbReference>
<keyword evidence="10" id="KW-0802">TPR repeat</keyword>
<evidence type="ECO:0000259" key="15">
    <source>
        <dbReference type="Pfam" id="PF07715"/>
    </source>
</evidence>
<organism evidence="16 17">
    <name type="scientific">Sandaracinus amylolyticus</name>
    <dbReference type="NCBI Taxonomy" id="927083"/>
    <lineage>
        <taxon>Bacteria</taxon>
        <taxon>Pseudomonadati</taxon>
        <taxon>Myxococcota</taxon>
        <taxon>Polyangia</taxon>
        <taxon>Polyangiales</taxon>
        <taxon>Sandaracinaceae</taxon>
        <taxon>Sandaracinus</taxon>
    </lineage>
</organism>
<dbReference type="SUPFAM" id="SSF56935">
    <property type="entry name" value="Porins"/>
    <property type="match status" value="1"/>
</dbReference>
<dbReference type="InterPro" id="IPR012910">
    <property type="entry name" value="Plug_dom"/>
</dbReference>
<dbReference type="PANTHER" id="PTHR30069">
    <property type="entry name" value="TONB-DEPENDENT OUTER MEMBRANE RECEPTOR"/>
    <property type="match status" value="1"/>
</dbReference>
<feature type="domain" description="TonB-dependent receptor plug" evidence="15">
    <location>
        <begin position="245"/>
        <end position="353"/>
    </location>
</feature>
<evidence type="ECO:0000256" key="9">
    <source>
        <dbReference type="ARBA" id="ARBA00023237"/>
    </source>
</evidence>
<dbReference type="STRING" id="927083.DB32_000446"/>
<keyword evidence="8 16" id="KW-0675">Receptor</keyword>
<comment type="subcellular location">
    <subcellularLocation>
        <location evidence="1 11">Cell outer membrane</location>
        <topology evidence="1 11">Multi-pass membrane protein</topology>
    </subcellularLocation>
</comment>
<dbReference type="InterPro" id="IPR019734">
    <property type="entry name" value="TPR_rpt"/>
</dbReference>
<dbReference type="SUPFAM" id="SSF48452">
    <property type="entry name" value="TPR-like"/>
    <property type="match status" value="1"/>
</dbReference>
<feature type="compositionally biased region" description="Polar residues" evidence="13">
    <location>
        <begin position="118"/>
        <end position="133"/>
    </location>
</feature>
<name>A0A0F6YF84_9BACT</name>
<dbReference type="Gene3D" id="2.170.130.10">
    <property type="entry name" value="TonB-dependent receptor, plug domain"/>
    <property type="match status" value="1"/>
</dbReference>
<dbReference type="Proteomes" id="UP000034883">
    <property type="component" value="Chromosome"/>
</dbReference>
<accession>A0A0F6YF84</accession>
<evidence type="ECO:0000256" key="12">
    <source>
        <dbReference type="RuleBase" id="RU003357"/>
    </source>
</evidence>
<feature type="repeat" description="TPR" evidence="10">
    <location>
        <begin position="58"/>
        <end position="91"/>
    </location>
</feature>
<evidence type="ECO:0000256" key="5">
    <source>
        <dbReference type="ARBA" id="ARBA00022729"/>
    </source>
</evidence>
<keyword evidence="9 11" id="KW-0998">Cell outer membrane</keyword>
<keyword evidence="5" id="KW-0732">Signal</keyword>
<dbReference type="InterPro" id="IPR037066">
    <property type="entry name" value="Plug_dom_sf"/>
</dbReference>
<evidence type="ECO:0000256" key="3">
    <source>
        <dbReference type="ARBA" id="ARBA00022452"/>
    </source>
</evidence>
<evidence type="ECO:0000256" key="8">
    <source>
        <dbReference type="ARBA" id="ARBA00023170"/>
    </source>
</evidence>
<dbReference type="InterPro" id="IPR036942">
    <property type="entry name" value="Beta-barrel_TonB_sf"/>
</dbReference>
<dbReference type="Gene3D" id="1.25.40.10">
    <property type="entry name" value="Tetratricopeptide repeat domain"/>
    <property type="match status" value="1"/>
</dbReference>
<gene>
    <name evidence="16" type="ORF">DB32_000446</name>
</gene>
<dbReference type="RefSeq" id="WP_053230749.1">
    <property type="nucleotide sequence ID" value="NZ_CP011125.1"/>
</dbReference>
<dbReference type="SMART" id="SM00028">
    <property type="entry name" value="TPR"/>
    <property type="match status" value="2"/>
</dbReference>
<keyword evidence="17" id="KW-1185">Reference proteome</keyword>
<evidence type="ECO:0000259" key="14">
    <source>
        <dbReference type="Pfam" id="PF00593"/>
    </source>
</evidence>
<dbReference type="PROSITE" id="PS52016">
    <property type="entry name" value="TONB_DEPENDENT_REC_3"/>
    <property type="match status" value="1"/>
</dbReference>
<dbReference type="Gene3D" id="2.40.170.20">
    <property type="entry name" value="TonB-dependent receptor, beta-barrel domain"/>
    <property type="match status" value="1"/>
</dbReference>
<feature type="domain" description="TonB-dependent receptor-like beta-barrel" evidence="14">
    <location>
        <begin position="494"/>
        <end position="865"/>
    </location>
</feature>
<keyword evidence="2 11" id="KW-0813">Transport</keyword>
<keyword evidence="7 11" id="KW-0472">Membrane</keyword>
<evidence type="ECO:0000256" key="13">
    <source>
        <dbReference type="SAM" id="MobiDB-lite"/>
    </source>
</evidence>
<keyword evidence="4 11" id="KW-0812">Transmembrane</keyword>
<keyword evidence="6 12" id="KW-0798">TonB box</keyword>
<evidence type="ECO:0000256" key="2">
    <source>
        <dbReference type="ARBA" id="ARBA00022448"/>
    </source>
</evidence>
<evidence type="ECO:0000256" key="6">
    <source>
        <dbReference type="ARBA" id="ARBA00023077"/>
    </source>
</evidence>
<dbReference type="Pfam" id="PF14559">
    <property type="entry name" value="TPR_19"/>
    <property type="match status" value="1"/>
</dbReference>
<dbReference type="PROSITE" id="PS50005">
    <property type="entry name" value="TPR"/>
    <property type="match status" value="1"/>
</dbReference>
<dbReference type="GO" id="GO:0009279">
    <property type="term" value="C:cell outer membrane"/>
    <property type="evidence" value="ECO:0007669"/>
    <property type="project" value="UniProtKB-SubCell"/>
</dbReference>
<proteinExistence type="inferred from homology"/>
<dbReference type="OrthoDB" id="9763670at2"/>
<evidence type="ECO:0000256" key="4">
    <source>
        <dbReference type="ARBA" id="ARBA00022692"/>
    </source>
</evidence>
<feature type="region of interest" description="Disordered" evidence="13">
    <location>
        <begin position="109"/>
        <end position="139"/>
    </location>
</feature>
<sequence>MLVATVLTGALGIGSVARADVRTEARTHFRRGMALIAEGRVDEGVAALQEAYEILPHPNVLYNIARAYAESARYDEARDYFERYLETDPPDRSEVQQFLVAIGDRQAAVEARERARQTTEPGAASTSEPSSESRPLATSEEIQALEDSATQIAALAEATQSEALRRRADQLRALAVDLRGRMGEGSGARVVVESGGGGSAGGEAIGGGGGAQDPAVDPTLAIREAEADVYEESVVSAARFAQSPLDAPASTTVISRQDIRLSGLYNLPEVLRRAAGVDVMTTTPVDSNLGIRGFNQRLSNRVLVLVDGRSTYIDTLGATLWMTLPVGPSDVERIEIIRGPASALYGANSFSGIVNVITRPPGEPSTEAIVGGGNGNTLWGHAQTSGRIERLAYRIAAGYLTTHRFTREVGPDRVDYFTPDEYGDPAAATAGGFANASLRYRIIPELQVSLQGGVVDRLQNFQGTGPLRDFIARGPVAHVLGSIETPYGSIRAFYTHFDAQAQLSSVPRGGDPVRGDFVSGTFDVEAEFAQEFDLLVHHNLHVGASYRRKTVAWDYLGQAYEQNHYALFIQDAMRLTEWLSLVGSFRTDFHPLLPDPVFSPRGALLVHPSERSTIRASVGTAFRTPTFLESYLDLRNPTPIPGVHVIAQGSEIARGGVLQPENILSAELGYRNEEFEFLDFEINVYYNRVSNLISLAQVQPFRLADYSGGVDQGDFLQSYSRGTASYPVGTITFQNEPPIFDVVGGEAMTRIYPVTGLDIYANYAINQTFTTVPATASGVFRADEARTSTHHVNAGIQYRSEFGLDISVDFHFASEQRWLEQVFTTEDGGGVAYGEFDLPAYYLINARIGYRMLDDHLDIGIVGFNITDNRHRQHPFGQELSARFMLTVAYRM</sequence>
<evidence type="ECO:0000313" key="17">
    <source>
        <dbReference type="Proteomes" id="UP000034883"/>
    </source>
</evidence>
<dbReference type="AlphaFoldDB" id="A0A0F6YF84"/>
<protein>
    <submittedName>
        <fullName evidence="16">TonB-dependent receptor</fullName>
    </submittedName>
</protein>
<evidence type="ECO:0000313" key="16">
    <source>
        <dbReference type="EMBL" id="AKF03297.1"/>
    </source>
</evidence>
<dbReference type="InterPro" id="IPR000531">
    <property type="entry name" value="Beta-barrel_TonB"/>
</dbReference>
<evidence type="ECO:0000256" key="10">
    <source>
        <dbReference type="PROSITE-ProRule" id="PRU00339"/>
    </source>
</evidence>
<reference evidence="16 17" key="1">
    <citation type="submission" date="2015-03" db="EMBL/GenBank/DDBJ databases">
        <title>Genome assembly of Sandaracinus amylolyticus DSM 53668.</title>
        <authorList>
            <person name="Sharma G."/>
            <person name="Subramanian S."/>
        </authorList>
    </citation>
    <scope>NUCLEOTIDE SEQUENCE [LARGE SCALE GENOMIC DNA]</scope>
    <source>
        <strain evidence="16 17">DSM 53668</strain>
    </source>
</reference>
<dbReference type="InterPro" id="IPR039426">
    <property type="entry name" value="TonB-dep_rcpt-like"/>
</dbReference>
<keyword evidence="3 11" id="KW-1134">Transmembrane beta strand</keyword>
<dbReference type="GO" id="GO:0044718">
    <property type="term" value="P:siderophore transmembrane transport"/>
    <property type="evidence" value="ECO:0007669"/>
    <property type="project" value="TreeGrafter"/>
</dbReference>